<accession>A0A0F4YQ71</accession>
<organism evidence="6 7">
    <name type="scientific">Rasamsonia emersonii (strain ATCC 16479 / CBS 393.64 / IMI 116815)</name>
    <dbReference type="NCBI Taxonomy" id="1408163"/>
    <lineage>
        <taxon>Eukaryota</taxon>
        <taxon>Fungi</taxon>
        <taxon>Dikarya</taxon>
        <taxon>Ascomycota</taxon>
        <taxon>Pezizomycotina</taxon>
        <taxon>Eurotiomycetes</taxon>
        <taxon>Eurotiomycetidae</taxon>
        <taxon>Eurotiales</taxon>
        <taxon>Trichocomaceae</taxon>
        <taxon>Rasamsonia</taxon>
    </lineage>
</organism>
<feature type="compositionally biased region" description="Polar residues" evidence="1">
    <location>
        <begin position="153"/>
        <end position="175"/>
    </location>
</feature>
<feature type="compositionally biased region" description="Basic and acidic residues" evidence="1">
    <location>
        <begin position="131"/>
        <end position="145"/>
    </location>
</feature>
<feature type="compositionally biased region" description="Basic and acidic residues" evidence="1">
    <location>
        <begin position="216"/>
        <end position="230"/>
    </location>
</feature>
<comment type="caution">
    <text evidence="6">The sequence shown here is derived from an EMBL/GenBank/DDBJ whole genome shotgun (WGS) entry which is preliminary data.</text>
</comment>
<feature type="domain" description="DUF7613" evidence="4">
    <location>
        <begin position="822"/>
        <end position="969"/>
    </location>
</feature>
<dbReference type="Pfam" id="PF24586">
    <property type="entry name" value="DUF7611"/>
    <property type="match status" value="1"/>
</dbReference>
<feature type="compositionally biased region" description="Basic and acidic residues" evidence="1">
    <location>
        <begin position="239"/>
        <end position="249"/>
    </location>
</feature>
<gene>
    <name evidence="6" type="ORF">T310_5551</name>
</gene>
<dbReference type="InterPro" id="IPR056033">
    <property type="entry name" value="DUF7614"/>
</dbReference>
<evidence type="ECO:0000259" key="3">
    <source>
        <dbReference type="Pfam" id="PF24587"/>
    </source>
</evidence>
<evidence type="ECO:0000259" key="5">
    <source>
        <dbReference type="Pfam" id="PF24589"/>
    </source>
</evidence>
<proteinExistence type="predicted"/>
<dbReference type="Proteomes" id="UP000053958">
    <property type="component" value="Unassembled WGS sequence"/>
</dbReference>
<evidence type="ECO:0000313" key="7">
    <source>
        <dbReference type="Proteomes" id="UP000053958"/>
    </source>
</evidence>
<feature type="compositionally biased region" description="Basic and acidic residues" evidence="1">
    <location>
        <begin position="335"/>
        <end position="348"/>
    </location>
</feature>
<feature type="compositionally biased region" description="Low complexity" evidence="1">
    <location>
        <begin position="253"/>
        <end position="267"/>
    </location>
</feature>
<feature type="region of interest" description="Disordered" evidence="1">
    <location>
        <begin position="1"/>
        <end position="175"/>
    </location>
</feature>
<dbReference type="STRING" id="1408163.A0A0F4YQ71"/>
<dbReference type="Pfam" id="PF24589">
    <property type="entry name" value="DUF7614"/>
    <property type="match status" value="1"/>
</dbReference>
<name>A0A0F4YQ71_RASE3</name>
<feature type="domain" description="DUF7611" evidence="2">
    <location>
        <begin position="531"/>
        <end position="685"/>
    </location>
</feature>
<keyword evidence="7" id="KW-1185">Reference proteome</keyword>
<dbReference type="RefSeq" id="XP_013327044.1">
    <property type="nucleotide sequence ID" value="XM_013471590.1"/>
</dbReference>
<feature type="domain" description="DUF7612" evidence="3">
    <location>
        <begin position="687"/>
        <end position="818"/>
    </location>
</feature>
<dbReference type="AlphaFoldDB" id="A0A0F4YQ71"/>
<dbReference type="InterPro" id="IPR056030">
    <property type="entry name" value="DUF7611"/>
</dbReference>
<dbReference type="GeneID" id="25317895"/>
<reference evidence="6 7" key="1">
    <citation type="submission" date="2015-04" db="EMBL/GenBank/DDBJ databases">
        <authorList>
            <person name="Heijne W.H."/>
            <person name="Fedorova N.D."/>
            <person name="Nierman W.C."/>
            <person name="Vollebregt A.W."/>
            <person name="Zhao Z."/>
            <person name="Wu L."/>
            <person name="Kumar M."/>
            <person name="Stam H."/>
            <person name="van den Berg M.A."/>
            <person name="Pel H.J."/>
        </authorList>
    </citation>
    <scope>NUCLEOTIDE SEQUENCE [LARGE SCALE GENOMIC DNA]</scope>
    <source>
        <strain evidence="6 7">CBS 393.64</strain>
    </source>
</reference>
<feature type="domain" description="DUF7614" evidence="5">
    <location>
        <begin position="975"/>
        <end position="1101"/>
    </location>
</feature>
<dbReference type="InterPro" id="IPR056032">
    <property type="entry name" value="DUF7613"/>
</dbReference>
<sequence length="1115" mass="124574">MAGEDPFAFLATAEPPKPLKKSNWREKLFSKDRDAKQSAQERTEKQLDDFLGPTRSKPPNQEPTLPQIDNVPPPEPRPFSSTPPTGETQGIRVVSPTKKPRRKGLRVTFSDRAPEIIGEGGDESEEPTVEIFRRRDQPHGLDNRRPTLPQLHIDTSFQDDQAEPQEQTEVQRTPLLINTQDADFLMALNAGERGSRLSFRASPDSNSFAKRIHARMQAEEARALQRRYEEDLMSPTSPDDERQQRHETLPLRPSISSQQPHASPQPSGRDSDRKSASASLRTRPAPAVQDQVKSLRQEPDEVPSAGRSSHSLSPPSHERKPSIPTGESQPVPPSHDTREVSPSREPRSAPKMSLRSVANAVGDGAYIEFTNYVERYSSLFRLAAESVKPLTETSFSEWIRAATWWFLRGRSNLEAAVRSGRSAEAAGVQPPSAAAQQAVIDLGKAWWITQHVVPQHAELARYGKLAMEALLAVLNTAGDQRLAGLVTLHQKILSHLRALTMSMKRNKVLSAVASTADGIDRSVDTSIWLKYPLFAADVTAVLSGAARRTVVAGPSANWVNTPDLMLLGDTSRFFSYGTMFVDVSVSAGDDDDSPPYVPCVLSIMRDRTDWYVMTAIASQSELINVTIQSDRSQGPTWDDVDWEVKTSTMRVRLPRGFQLDVVFQEQDFKIIWNIVKYTLKTEASMQPEADETLVFEDTLKVFQYMDPGTPKAFPAEPSQRCRVRLFEKSATVTEGTGPRKAHRGFRLTVVTSPKVKTLSSVRHTLGNGAPIVFGYLRGEDGAPALLLNVKEEGRNRSMVLTFDELERRTTMHSLLVGMLASDREFTSPDIPFRSFSIEQPPEAASPGITHLQFAAGSVSVIDLEPAYVEQHGYAPQILSEHLRALVSTDWGTVTDRMNLGPGEMKIALDVNKNTVFYMLRSGQEDLTVSVAENLVRKDLPDRLTEFLQAAKTKPMIRRYEFASLEERHWANFESSIASTFAISRRRMVVPIHKKWEATATRVQVVQQNKTIQLLAFFGSDFSHGKCMNFVLKGTDTYESFNRSGKSGVRIVDAKFALPKTDDDESSRFVCLDMPEYPIEHDDINILFESETDRKNFLAVMPGSLREPSRMGSLRR</sequence>
<dbReference type="OrthoDB" id="4356615at2759"/>
<evidence type="ECO:0000256" key="1">
    <source>
        <dbReference type="SAM" id="MobiDB-lite"/>
    </source>
</evidence>
<protein>
    <submittedName>
        <fullName evidence="6">Uncharacterized protein</fullName>
    </submittedName>
</protein>
<dbReference type="EMBL" id="LASV01000260">
    <property type="protein sequence ID" value="KKA20432.1"/>
    <property type="molecule type" value="Genomic_DNA"/>
</dbReference>
<feature type="region of interest" description="Disordered" evidence="1">
    <location>
        <begin position="194"/>
        <end position="354"/>
    </location>
</feature>
<feature type="compositionally biased region" description="Basic and acidic residues" evidence="1">
    <location>
        <begin position="23"/>
        <end position="48"/>
    </location>
</feature>
<evidence type="ECO:0000313" key="6">
    <source>
        <dbReference type="EMBL" id="KKA20432.1"/>
    </source>
</evidence>
<dbReference type="Pfam" id="PF24587">
    <property type="entry name" value="DUF7612"/>
    <property type="match status" value="1"/>
</dbReference>
<dbReference type="Pfam" id="PF24588">
    <property type="entry name" value="DUF7613"/>
    <property type="match status" value="1"/>
</dbReference>
<evidence type="ECO:0000259" key="4">
    <source>
        <dbReference type="Pfam" id="PF24588"/>
    </source>
</evidence>
<evidence type="ECO:0000259" key="2">
    <source>
        <dbReference type="Pfam" id="PF24586"/>
    </source>
</evidence>
<dbReference type="InterPro" id="IPR056031">
    <property type="entry name" value="DUF7612"/>
</dbReference>